<keyword evidence="3" id="KW-0255">Endonuclease</keyword>
<evidence type="ECO:0000313" key="3">
    <source>
        <dbReference type="EMBL" id="SED47308.1"/>
    </source>
</evidence>
<dbReference type="InterPro" id="IPR044927">
    <property type="entry name" value="Endonuclea_NS_2"/>
</dbReference>
<reference evidence="3 4" key="1">
    <citation type="submission" date="2016-10" db="EMBL/GenBank/DDBJ databases">
        <authorList>
            <person name="de Groot N.N."/>
        </authorList>
    </citation>
    <scope>NUCLEOTIDE SEQUENCE [LARGE SCALE GENOMIC DNA]</scope>
    <source>
        <strain evidence="3 4">DSM 40306</strain>
    </source>
</reference>
<protein>
    <submittedName>
        <fullName evidence="3">DNA/RNA non-specific endonuclease</fullName>
    </submittedName>
</protein>
<keyword evidence="3" id="KW-0378">Hydrolase</keyword>
<accession>A0A1H5AZ84</accession>
<dbReference type="EMBL" id="FNTD01000004">
    <property type="protein sequence ID" value="SED47308.1"/>
    <property type="molecule type" value="Genomic_DNA"/>
</dbReference>
<evidence type="ECO:0000259" key="2">
    <source>
        <dbReference type="Pfam" id="PF13930"/>
    </source>
</evidence>
<proteinExistence type="predicted"/>
<evidence type="ECO:0000313" key="4">
    <source>
        <dbReference type="Proteomes" id="UP000182375"/>
    </source>
</evidence>
<dbReference type="Pfam" id="PF13930">
    <property type="entry name" value="Endonuclea_NS_2"/>
    <property type="match status" value="1"/>
</dbReference>
<gene>
    <name evidence="3" type="ORF">SAMN04490357_4904</name>
</gene>
<dbReference type="RefSeq" id="WP_279628614.1">
    <property type="nucleotide sequence ID" value="NZ_FNTD01000004.1"/>
</dbReference>
<name>A0A1H5AZ84_9ACTN</name>
<feature type="domain" description="Type VII secretion system protein EssD-like" evidence="2">
    <location>
        <begin position="495"/>
        <end position="576"/>
    </location>
</feature>
<dbReference type="GeneID" id="95516983"/>
<dbReference type="InterPro" id="IPR044929">
    <property type="entry name" value="DNA/RNA_non-sp_Endonuclease_sf"/>
</dbReference>
<dbReference type="Proteomes" id="UP000182375">
    <property type="component" value="Unassembled WGS sequence"/>
</dbReference>
<dbReference type="Gene3D" id="3.40.570.10">
    <property type="entry name" value="Extracellular Endonuclease, subunit A"/>
    <property type="match status" value="1"/>
</dbReference>
<dbReference type="STRING" id="67331.SAMN04490357_4904"/>
<evidence type="ECO:0000256" key="1">
    <source>
        <dbReference type="SAM" id="MobiDB-lite"/>
    </source>
</evidence>
<dbReference type="AlphaFoldDB" id="A0A1H5AZ84"/>
<dbReference type="GO" id="GO:0004519">
    <property type="term" value="F:endonuclease activity"/>
    <property type="evidence" value="ECO:0007669"/>
    <property type="project" value="UniProtKB-KW"/>
</dbReference>
<feature type="region of interest" description="Disordered" evidence="1">
    <location>
        <begin position="344"/>
        <end position="377"/>
    </location>
</feature>
<keyword evidence="3" id="KW-0540">Nuclease</keyword>
<sequence length="612" mass="61753">MTSGLAVALVAALVAVLLTRHGSGTPAADRRAPFAAALVDLALRPGVRYRAPAGDAGWSESRVTAGGEALGEMPYAGTRVTALTVDGTTYLKMPDTPGAGLGDPGGGTDLAGKWVAGVPSADTAGGAAPRAGMSPTALANALLDAVDSEGTTLSDAAATAPLPKGVPALRASTARGDLYVTKARPYRVLAFVPRGAAADGHGRADAAAWRAGTREPAAGDRLAAFAAGASAPAGAFAVSALSTAEAKALLGEVQEDTAQLSGALDAGVTARLEEKPQVSCSATGCEVSSHITGIVPGREARKRITGGRVTVELTATLTIEGRPAGSCTATEEMPLAGAGDIACSDPDAGPVFAEQEDEKRREAESGSASQGGTPVPYDVRSVADVTVRVLAEVDVSALRQAQQQEQAVLEAPAPATVLERAAPSGGDGADDCARTHPAGADPNGAGWILNTHGANGRAETGQACLRKPPNNSSDETKADPVGYPEARAKVRALGRDPRDDLARCHIVAARFGGSNTRADNLSPCGQRITNNGPLGMSAFESEVAGELAREPSGSVRYLVQPFFASPRSVVPEGFVMIAIGYTPAGIPAHVLSRSVLNVVEPAGGGSLVNLGK</sequence>
<organism evidence="3 4">
    <name type="scientific">Streptomyces misionensis</name>
    <dbReference type="NCBI Taxonomy" id="67331"/>
    <lineage>
        <taxon>Bacteria</taxon>
        <taxon>Bacillati</taxon>
        <taxon>Actinomycetota</taxon>
        <taxon>Actinomycetes</taxon>
        <taxon>Kitasatosporales</taxon>
        <taxon>Streptomycetaceae</taxon>
        <taxon>Streptomyces</taxon>
    </lineage>
</organism>